<dbReference type="AlphaFoldDB" id="A0A0J8R571"/>
<sequence>MSQGGPAGYNFIFPQNGYSILCEYDRPETGLKNGPAFLHVASCIDVPDQAPLTVDECKCKPTSPKPVYAIAHRVLTEEGIQAAIAHGANAIEIDMTAWKSGWWADHDGLPTSGNVTAKAMFREVARLREDGAHLSFVWLDIKNPDCKYQRPLLGRISPKTRSWGFKEIRNFLNANESVSVWMDSGDAKKIYAGVGRSIPVAQRVVDNGLFSLFWKPYIFDDLRRSSEARDCCTVGKAFGWTILAGQDRYVDKLLGYSGVDGLIYGTMASAYEDSEDTRAAAALISNWIKNHPDTHRVPTQDDKPW</sequence>
<dbReference type="SUPFAM" id="SSF51695">
    <property type="entry name" value="PLC-like phosphodiesterases"/>
    <property type="match status" value="1"/>
</dbReference>
<reference evidence="2" key="1">
    <citation type="journal article" date="2010" name="Genome Res.">
        <title>Population genomic sequencing of Coccidioides fungi reveals recent hybridization and transposon control.</title>
        <authorList>
            <person name="Neafsey D.E."/>
            <person name="Barker B.M."/>
            <person name="Sharpton T.J."/>
            <person name="Stajich J.E."/>
            <person name="Park D.J."/>
            <person name="Whiston E."/>
            <person name="Hung C.-Y."/>
            <person name="McMahan C."/>
            <person name="White J."/>
            <person name="Sykes S."/>
            <person name="Heiman D."/>
            <person name="Young S."/>
            <person name="Zeng Q."/>
            <person name="Abouelleil A."/>
            <person name="Aftuck L."/>
            <person name="Bessette D."/>
            <person name="Brown A."/>
            <person name="FitzGerald M."/>
            <person name="Lui A."/>
            <person name="Macdonald J.P."/>
            <person name="Priest M."/>
            <person name="Orbach M.J."/>
            <person name="Galgiani J.N."/>
            <person name="Kirkland T.N."/>
            <person name="Cole G.T."/>
            <person name="Birren B.W."/>
            <person name="Henn M.R."/>
            <person name="Taylor J.W."/>
            <person name="Rounsley S.D."/>
        </authorList>
    </citation>
    <scope>NUCLEOTIDE SEQUENCE [LARGE SCALE GENOMIC DNA]</scope>
    <source>
        <strain evidence="2">RMSCC 3703</strain>
    </source>
</reference>
<proteinExistence type="predicted"/>
<organism evidence="1 2">
    <name type="scientific">Coccidioides immitis RMSCC 3703</name>
    <dbReference type="NCBI Taxonomy" id="454286"/>
    <lineage>
        <taxon>Eukaryota</taxon>
        <taxon>Fungi</taxon>
        <taxon>Dikarya</taxon>
        <taxon>Ascomycota</taxon>
        <taxon>Pezizomycotina</taxon>
        <taxon>Eurotiomycetes</taxon>
        <taxon>Eurotiomycetidae</taxon>
        <taxon>Onygenales</taxon>
        <taxon>Onygenaceae</taxon>
        <taxon>Coccidioides</taxon>
    </lineage>
</organism>
<evidence type="ECO:0000313" key="1">
    <source>
        <dbReference type="EMBL" id="KMU80264.1"/>
    </source>
</evidence>
<gene>
    <name evidence="1" type="ORF">CISG_08370</name>
</gene>
<dbReference type="Proteomes" id="UP000054559">
    <property type="component" value="Unassembled WGS sequence"/>
</dbReference>
<name>A0A0J8R571_COCIT</name>
<protein>
    <submittedName>
        <fullName evidence="1">Phospholipase D</fullName>
    </submittedName>
</protein>
<dbReference type="Gene3D" id="3.20.20.190">
    <property type="entry name" value="Phosphatidylinositol (PI) phosphodiesterase"/>
    <property type="match status" value="1"/>
</dbReference>
<dbReference type="GO" id="GO:0008081">
    <property type="term" value="F:phosphoric diester hydrolase activity"/>
    <property type="evidence" value="ECO:0007669"/>
    <property type="project" value="InterPro"/>
</dbReference>
<accession>A0A0J8R571</accession>
<dbReference type="EMBL" id="DS268186">
    <property type="protein sequence ID" value="KMU80264.1"/>
    <property type="molecule type" value="Genomic_DNA"/>
</dbReference>
<dbReference type="GO" id="GO:0006629">
    <property type="term" value="P:lipid metabolic process"/>
    <property type="evidence" value="ECO:0007669"/>
    <property type="project" value="InterPro"/>
</dbReference>
<dbReference type="OrthoDB" id="4907280at2759"/>
<evidence type="ECO:0000313" key="2">
    <source>
        <dbReference type="Proteomes" id="UP000054559"/>
    </source>
</evidence>
<dbReference type="InterPro" id="IPR017946">
    <property type="entry name" value="PLC-like_Pdiesterase_TIM-brl"/>
</dbReference>